<dbReference type="EMBL" id="JAINUF010000003">
    <property type="protein sequence ID" value="KAJ8369847.1"/>
    <property type="molecule type" value="Genomic_DNA"/>
</dbReference>
<accession>A0A9Q1FYQ2</accession>
<feature type="compositionally biased region" description="Basic and acidic residues" evidence="1">
    <location>
        <begin position="1796"/>
        <end position="1825"/>
    </location>
</feature>
<feature type="compositionally biased region" description="Polar residues" evidence="1">
    <location>
        <begin position="87"/>
        <end position="107"/>
    </location>
</feature>
<name>A0A9Q1FYQ2_SYNKA</name>
<feature type="compositionally biased region" description="Polar residues" evidence="1">
    <location>
        <begin position="1769"/>
        <end position="1781"/>
    </location>
</feature>
<feature type="region of interest" description="Disordered" evidence="1">
    <location>
        <begin position="288"/>
        <end position="308"/>
    </location>
</feature>
<feature type="compositionally biased region" description="Acidic residues" evidence="1">
    <location>
        <begin position="1486"/>
        <end position="1499"/>
    </location>
</feature>
<organism evidence="2 3">
    <name type="scientific">Synaphobranchus kaupii</name>
    <name type="common">Kaup's arrowtooth eel</name>
    <dbReference type="NCBI Taxonomy" id="118154"/>
    <lineage>
        <taxon>Eukaryota</taxon>
        <taxon>Metazoa</taxon>
        <taxon>Chordata</taxon>
        <taxon>Craniata</taxon>
        <taxon>Vertebrata</taxon>
        <taxon>Euteleostomi</taxon>
        <taxon>Actinopterygii</taxon>
        <taxon>Neopterygii</taxon>
        <taxon>Teleostei</taxon>
        <taxon>Anguilliformes</taxon>
        <taxon>Synaphobranchidae</taxon>
        <taxon>Synaphobranchus</taxon>
    </lineage>
</organism>
<evidence type="ECO:0000313" key="3">
    <source>
        <dbReference type="Proteomes" id="UP001152622"/>
    </source>
</evidence>
<feature type="region of interest" description="Disordered" evidence="1">
    <location>
        <begin position="1637"/>
        <end position="1846"/>
    </location>
</feature>
<feature type="compositionally biased region" description="Polar residues" evidence="1">
    <location>
        <begin position="183"/>
        <end position="194"/>
    </location>
</feature>
<dbReference type="OrthoDB" id="8962384at2759"/>
<dbReference type="Proteomes" id="UP001152622">
    <property type="component" value="Chromosome 3"/>
</dbReference>
<gene>
    <name evidence="2" type="ORF">SKAU_G00098750</name>
</gene>
<feature type="region of interest" description="Disordered" evidence="1">
    <location>
        <begin position="42"/>
        <end position="146"/>
    </location>
</feature>
<feature type="region of interest" description="Disordered" evidence="1">
    <location>
        <begin position="1486"/>
        <end position="1584"/>
    </location>
</feature>
<reference evidence="2" key="1">
    <citation type="journal article" date="2023" name="Science">
        <title>Genome structures resolve the early diversification of teleost fishes.</title>
        <authorList>
            <person name="Parey E."/>
            <person name="Louis A."/>
            <person name="Montfort J."/>
            <person name="Bouchez O."/>
            <person name="Roques C."/>
            <person name="Iampietro C."/>
            <person name="Lluch J."/>
            <person name="Castinel A."/>
            <person name="Donnadieu C."/>
            <person name="Desvignes T."/>
            <person name="Floi Bucao C."/>
            <person name="Jouanno E."/>
            <person name="Wen M."/>
            <person name="Mejri S."/>
            <person name="Dirks R."/>
            <person name="Jansen H."/>
            <person name="Henkel C."/>
            <person name="Chen W.J."/>
            <person name="Zahm M."/>
            <person name="Cabau C."/>
            <person name="Klopp C."/>
            <person name="Thompson A.W."/>
            <person name="Robinson-Rechavi M."/>
            <person name="Braasch I."/>
            <person name="Lecointre G."/>
            <person name="Bobe J."/>
            <person name="Postlethwait J.H."/>
            <person name="Berthelot C."/>
            <person name="Roest Crollius H."/>
            <person name="Guiguen Y."/>
        </authorList>
    </citation>
    <scope>NUCLEOTIDE SEQUENCE</scope>
    <source>
        <strain evidence="2">WJC10195</strain>
    </source>
</reference>
<feature type="compositionally biased region" description="Basic and acidic residues" evidence="1">
    <location>
        <begin position="135"/>
        <end position="146"/>
    </location>
</feature>
<evidence type="ECO:0000256" key="1">
    <source>
        <dbReference type="SAM" id="MobiDB-lite"/>
    </source>
</evidence>
<sequence length="2000" mass="217264">MGNQASHQIEVQPVDAKLQNGAPNGHVSVLSEDMGEVVACEADVQHNSELPSLPTKEASPPSGNEVDSGRNHTKGTPPVPESVVLLSFSNTVSPSTDAPEDPSQQPVSIKASVEEEASLQCPKPTLEKTTVFDSTPKEEEPNQKVEKKANFFDKIFKKKNKSEIEAEPTLVECNSPPEDQAPSVETQVVSNGLHSETGPLLGEQRVCVGDEADTPTEEAISLCSAPELKSAISDVPEDPAFCILAGADVSIEETASPKLEANPSRGEDTPSVPNALLQQIVDKELCAENTNGNSDDEKNGLSSDDPALRPEADLAYDVTLDSTASSVCVPQLVSSDTDLSETLPSITNTEILVASKEELNSSEEVSEHPSVDSLENYVFTVGDAVLSVQNDINPQASDQEADAQVVTTQLDSPVTEVPEVSSSELAKTKGFEDEMLGDDPHSTMMMEPESILIITNEEITDDQTAELPSAEVSSEEIILQVPEEETETLQMIEEQELSCSPEESEPVGTVELFDENRPKSEDEQNSLKVENNIVLPEFKMVFQEENENEAETGCTDDATQLPEEESNIILICTNLEPVKTEAFECSSLEPANNVETMLEAIAQFHKDIDLTEPICDSSPSEITVESDGLEGTETALCDSAEVCTEDTISGDNVETILSNEDEMLGDDPHSTMMMEPESILIITNEEITDDQTAELPSAEVSSEEIILQVPEEETETLQMIEEQELSCSPEASEPVGTVELFDENRPKSEDEQNSLKVENNIVLPEFKMVFQEENENEAETGCTDDATQLPEEESNIILICTNLEPVKTEAFECSSLEPANNVETMLEAIAQFHKDIDLTEPICDSSPSEITVESDGLEGTETALCDSAEVCTEDTISGDNVETILSNEDEMLGDDPHSTMMKVPESILIITNEEITDDPTAELSSTELSSEEIILQVPEEETETLQMIEKPELSGSGLPEASEPVGTVELVDENRPKSENEQNSLKVENNTVLPEVKMVFQEENENETNTGCTDYATQLPEDESNIILVCSRLEQVITEVSGCSSLEPADNVETTLEKIPQFDEDIDLTEPKCVSLPSEITMESYGFQDTETALCDGAEESISGDNVQTILSNEDEKLGNDPHSKLAEGPESILSITNADITEELTAKLPSVIVSSKEIVPQGPNNETETLQMIHKMELSVTGIPEESEPVGTVELVDENRPKSEDEQNSLKPESNAVLLEVKTVFQVETENEAETGSTDDATQLPEDEPKIMLACTSSEPVITEASVCLSLEPAVNVETKLEINPQFQERDIDLTEPTCDSLPSEITVASDSLEGTETALCNTAELCIEECISCPNVEMSLNNEDEMLCDDPHSTLTEGPESLLMITIEEIADDSTAELPSAEVSSEEIVPQVPEEVTETLQAIDELELSIPEVSEPESVLTITNEEIADDSTAELSSAEVYSEIISQGPDEETETLQMSASAVLEPPTGQVSSEEIICRVPEEEAETLQTDSEDVTFEADPKSDEEINICMSENSTELPEYDPMSSESTAQPDSTEDTHTTSDAGTEVSTEANFSSPKDDASPYTEEEMETNEMEPMQTVDDSESFLPVISEEKCETTFSEPVSTSIEDFIEDKIPKSEDELDCLEPEGHITLGNIEIPSSLPTEPSVNLDVPEDTEVETPLQSSVDVSAMEVTGFSGGEMSSSTGMVTENGHDDETTCCSEVKSDAQAVCTSIEPVNSETTESSSWEHTHSEEATLETKPKSDEEMDNCMPDNNQELSDGELSDSKLGSDSTEDTQSVLYIEAQLSTEDETPDKETRSTTEPEIKMGNKDDNLAQKKVETESTSKNTEVVPETSREEPAGVELPSEYHAALNNSTVSSANDEDINQNYVKPTVPEEEPQVIPMTTQSDTQETEIPEVSSPDPTMIEVFTEDKSHTSEDELVNSVSVSVPLRSDSGMESDSTEVSDHASAHQSAQDSTQGKAGFPEEELYPIITADEVVDMVLLLQQEVGVLDVALQL</sequence>
<keyword evidence="3" id="KW-1185">Reference proteome</keyword>
<evidence type="ECO:0000313" key="2">
    <source>
        <dbReference type="EMBL" id="KAJ8369847.1"/>
    </source>
</evidence>
<feature type="region of interest" description="Disordered" evidence="1">
    <location>
        <begin position="1873"/>
        <end position="1966"/>
    </location>
</feature>
<feature type="compositionally biased region" description="Polar residues" evidence="1">
    <location>
        <begin position="1952"/>
        <end position="1962"/>
    </location>
</feature>
<feature type="region of interest" description="Disordered" evidence="1">
    <location>
        <begin position="254"/>
        <end position="274"/>
    </location>
</feature>
<feature type="compositionally biased region" description="Basic and acidic residues" evidence="1">
    <location>
        <begin position="1728"/>
        <end position="1746"/>
    </location>
</feature>
<feature type="compositionally biased region" description="Polar residues" evidence="1">
    <location>
        <begin position="1543"/>
        <end position="1558"/>
    </location>
</feature>
<feature type="region of interest" description="Disordered" evidence="1">
    <location>
        <begin position="1"/>
        <end position="28"/>
    </location>
</feature>
<protein>
    <submittedName>
        <fullName evidence="2">Uncharacterized protein</fullName>
    </submittedName>
</protein>
<proteinExistence type="predicted"/>
<feature type="region of interest" description="Disordered" evidence="1">
    <location>
        <begin position="165"/>
        <end position="202"/>
    </location>
</feature>
<comment type="caution">
    <text evidence="2">The sequence shown here is derived from an EMBL/GenBank/DDBJ whole genome shotgun (WGS) entry which is preliminary data.</text>
</comment>